<feature type="domain" description="HTH lacI-type" evidence="4">
    <location>
        <begin position="3"/>
        <end position="59"/>
    </location>
</feature>
<sequence length="335" mass="35765">MAARLNEIAAYAGVSVATASRVLNGRPGVAEVTRKNVMTAVDVLGYERPPSLQPRRLGLIGVVIAELDNPIFPLFAQAIERALPSFGYNALLCTRQLGGPAERATIELLQEHGVAGIVFVSGRHSDTLADHAHYYELRDQGVPLAFINGHIPDLDATFVATDDLAGMDLAVRHLLELGHRHIGLATGSSRYVPSTRKLAAFRQAMRGHRTDAVTAEHIGDYSIEGGHAAATDLITRGCTAIVAASDMIALGIIRGVRALNLDVPHDISVLGCDGSPIMSFTDPPLTSLKQPVEQLAAAAVRSLIAEIEGTPRPRNELLFQPELILRGSTGSSHHQ</sequence>
<dbReference type="Pfam" id="PF00356">
    <property type="entry name" value="LacI"/>
    <property type="match status" value="1"/>
</dbReference>
<dbReference type="SUPFAM" id="SSF47413">
    <property type="entry name" value="lambda repressor-like DNA-binding domains"/>
    <property type="match status" value="1"/>
</dbReference>
<name>A0ABU2JFX2_9ACTN</name>
<dbReference type="SUPFAM" id="SSF53822">
    <property type="entry name" value="Periplasmic binding protein-like I"/>
    <property type="match status" value="1"/>
</dbReference>
<keyword evidence="1" id="KW-0805">Transcription regulation</keyword>
<dbReference type="PROSITE" id="PS00356">
    <property type="entry name" value="HTH_LACI_1"/>
    <property type="match status" value="1"/>
</dbReference>
<dbReference type="CDD" id="cd01392">
    <property type="entry name" value="HTH_LacI"/>
    <property type="match status" value="1"/>
</dbReference>
<dbReference type="PANTHER" id="PTHR30146:SF153">
    <property type="entry name" value="LACTOSE OPERON REPRESSOR"/>
    <property type="match status" value="1"/>
</dbReference>
<dbReference type="InterPro" id="IPR028082">
    <property type="entry name" value="Peripla_BP_I"/>
</dbReference>
<evidence type="ECO:0000259" key="4">
    <source>
        <dbReference type="PROSITE" id="PS50932"/>
    </source>
</evidence>
<dbReference type="EMBL" id="JAVREH010000058">
    <property type="protein sequence ID" value="MDT0263895.1"/>
    <property type="molecule type" value="Genomic_DNA"/>
</dbReference>
<dbReference type="PANTHER" id="PTHR30146">
    <property type="entry name" value="LACI-RELATED TRANSCRIPTIONAL REPRESSOR"/>
    <property type="match status" value="1"/>
</dbReference>
<accession>A0ABU2JFX2</accession>
<dbReference type="SMART" id="SM00354">
    <property type="entry name" value="HTH_LACI"/>
    <property type="match status" value="1"/>
</dbReference>
<gene>
    <name evidence="5" type="ORF">RM423_21195</name>
</gene>
<dbReference type="Gene3D" id="3.40.50.2300">
    <property type="match status" value="2"/>
</dbReference>
<dbReference type="Gene3D" id="1.10.260.40">
    <property type="entry name" value="lambda repressor-like DNA-binding domains"/>
    <property type="match status" value="1"/>
</dbReference>
<dbReference type="InterPro" id="IPR010982">
    <property type="entry name" value="Lambda_DNA-bd_dom_sf"/>
</dbReference>
<keyword evidence="6" id="KW-1185">Reference proteome</keyword>
<evidence type="ECO:0000313" key="6">
    <source>
        <dbReference type="Proteomes" id="UP001183176"/>
    </source>
</evidence>
<evidence type="ECO:0000256" key="3">
    <source>
        <dbReference type="ARBA" id="ARBA00023163"/>
    </source>
</evidence>
<dbReference type="InterPro" id="IPR046335">
    <property type="entry name" value="LacI/GalR-like_sensor"/>
</dbReference>
<dbReference type="RefSeq" id="WP_311425038.1">
    <property type="nucleotide sequence ID" value="NZ_JAVREH010000058.1"/>
</dbReference>
<evidence type="ECO:0000256" key="1">
    <source>
        <dbReference type="ARBA" id="ARBA00023015"/>
    </source>
</evidence>
<evidence type="ECO:0000256" key="2">
    <source>
        <dbReference type="ARBA" id="ARBA00023125"/>
    </source>
</evidence>
<comment type="caution">
    <text evidence="5">The sequence shown here is derived from an EMBL/GenBank/DDBJ whole genome shotgun (WGS) entry which is preliminary data.</text>
</comment>
<dbReference type="GO" id="GO:0003677">
    <property type="term" value="F:DNA binding"/>
    <property type="evidence" value="ECO:0007669"/>
    <property type="project" value="UniProtKB-KW"/>
</dbReference>
<dbReference type="Proteomes" id="UP001183176">
    <property type="component" value="Unassembled WGS sequence"/>
</dbReference>
<keyword evidence="2 5" id="KW-0238">DNA-binding</keyword>
<dbReference type="Pfam" id="PF13377">
    <property type="entry name" value="Peripla_BP_3"/>
    <property type="match status" value="1"/>
</dbReference>
<proteinExistence type="predicted"/>
<keyword evidence="3" id="KW-0804">Transcription</keyword>
<protein>
    <submittedName>
        <fullName evidence="5">LacI family DNA-binding transcriptional regulator</fullName>
    </submittedName>
</protein>
<reference evidence="6" key="1">
    <citation type="submission" date="2023-07" db="EMBL/GenBank/DDBJ databases">
        <title>30 novel species of actinomycetes from the DSMZ collection.</title>
        <authorList>
            <person name="Nouioui I."/>
        </authorList>
    </citation>
    <scope>NUCLEOTIDE SEQUENCE [LARGE SCALE GENOMIC DNA]</scope>
    <source>
        <strain evidence="6">DSM 44399</strain>
    </source>
</reference>
<evidence type="ECO:0000313" key="5">
    <source>
        <dbReference type="EMBL" id="MDT0263895.1"/>
    </source>
</evidence>
<dbReference type="InterPro" id="IPR000843">
    <property type="entry name" value="HTH_LacI"/>
</dbReference>
<dbReference type="PROSITE" id="PS50932">
    <property type="entry name" value="HTH_LACI_2"/>
    <property type="match status" value="1"/>
</dbReference>
<organism evidence="5 6">
    <name type="scientific">Jatrophihabitans lederbergiae</name>
    <dbReference type="NCBI Taxonomy" id="3075547"/>
    <lineage>
        <taxon>Bacteria</taxon>
        <taxon>Bacillati</taxon>
        <taxon>Actinomycetota</taxon>
        <taxon>Actinomycetes</taxon>
        <taxon>Jatrophihabitantales</taxon>
        <taxon>Jatrophihabitantaceae</taxon>
        <taxon>Jatrophihabitans</taxon>
    </lineage>
</organism>